<feature type="transmembrane region" description="Helical" evidence="1">
    <location>
        <begin position="69"/>
        <end position="90"/>
    </location>
</feature>
<dbReference type="Proteomes" id="UP000000749">
    <property type="component" value="Chromosome"/>
</dbReference>
<gene>
    <name evidence="2" type="ordered locus">ECIAI39_3066</name>
</gene>
<feature type="transmembrane region" description="Helical" evidence="1">
    <location>
        <begin position="37"/>
        <end position="62"/>
    </location>
</feature>
<evidence type="ECO:0000256" key="1">
    <source>
        <dbReference type="SAM" id="Phobius"/>
    </source>
</evidence>
<keyword evidence="1" id="KW-0812">Transmembrane</keyword>
<dbReference type="EMBL" id="CU928164">
    <property type="protein sequence ID" value="CAR19185.1"/>
    <property type="molecule type" value="Genomic_DNA"/>
</dbReference>
<dbReference type="AlphaFoldDB" id="A0A0H3MK20"/>
<protein>
    <submittedName>
        <fullName evidence="2">Uncharacterized protein</fullName>
    </submittedName>
</protein>
<feature type="transmembrane region" description="Helical" evidence="1">
    <location>
        <begin position="7"/>
        <end position="25"/>
    </location>
</feature>
<dbReference type="STRING" id="585057.ECIAI39_3066"/>
<sequence length="228" mass="25891">MDVFMQNIILLFIYLLLIVVNHFRYKFLLSGNTGEMILYFANVFFNPLALSFIIAAIICITIKKRSSHSFIRGTCWLMGLFLIYSSYTVWERHSTWDYTFPGPGITVTVPSKQWVANIVKQGPILVTRDAHAILVIVAFSQNELGVHSIEELTATQNGTAQMHVCDVKGFACAYQEGIQTMSDGKIRHAIFMTLLDNTNLIRLVAAIDPDYLDEYQEEVMKMILSAHQ</sequence>
<organism evidence="2 3">
    <name type="scientific">Escherichia coli O7:K1 (strain IAI39 / ExPEC)</name>
    <dbReference type="NCBI Taxonomy" id="585057"/>
    <lineage>
        <taxon>Bacteria</taxon>
        <taxon>Pseudomonadati</taxon>
        <taxon>Pseudomonadota</taxon>
        <taxon>Gammaproteobacteria</taxon>
        <taxon>Enterobacterales</taxon>
        <taxon>Enterobacteriaceae</taxon>
        <taxon>Escherichia</taxon>
    </lineage>
</organism>
<evidence type="ECO:0000313" key="2">
    <source>
        <dbReference type="EMBL" id="CAR19185.1"/>
    </source>
</evidence>
<evidence type="ECO:0000313" key="3">
    <source>
        <dbReference type="Proteomes" id="UP000000749"/>
    </source>
</evidence>
<accession>A0A0H3MK20</accession>
<keyword evidence="1" id="KW-1133">Transmembrane helix</keyword>
<keyword evidence="1" id="KW-0472">Membrane</keyword>
<reference evidence="3" key="1">
    <citation type="journal article" date="2009" name="PLoS Genet.">
        <title>Organised genome dynamics in the Escherichia coli species results in highly diverse adaptive paths.</title>
        <authorList>
            <person name="Touchon M."/>
            <person name="Hoede C."/>
            <person name="Tenaillon O."/>
            <person name="Barbe V."/>
            <person name="Baeriswyl S."/>
            <person name="Bidet P."/>
            <person name="Bingen E."/>
            <person name="Bonacorsi S."/>
            <person name="Bouchier C."/>
            <person name="Bouvet O."/>
            <person name="Calteau A."/>
            <person name="Chiapello H."/>
            <person name="Clermont O."/>
            <person name="Cruveiller S."/>
            <person name="Danchin A."/>
            <person name="Diard M."/>
            <person name="Dossat C."/>
            <person name="Karoui M.E."/>
            <person name="Frapy E."/>
            <person name="Garry L."/>
            <person name="Ghigo J.M."/>
            <person name="Gilles A.M."/>
            <person name="Johnson J."/>
            <person name="Le Bouguenec C."/>
            <person name="Lescat M."/>
            <person name="Mangenot S."/>
            <person name="Martinez-Jehanne V."/>
            <person name="Matic I."/>
            <person name="Nassif X."/>
            <person name="Oztas S."/>
            <person name="Petit M.A."/>
            <person name="Pichon C."/>
            <person name="Rouy Z."/>
            <person name="Ruf C.S."/>
            <person name="Schneider D."/>
            <person name="Tourret J."/>
            <person name="Vacherie B."/>
            <person name="Vallenet D."/>
            <person name="Medigue C."/>
            <person name="Rocha E.P.C."/>
            <person name="Denamur E."/>
        </authorList>
    </citation>
    <scope>NUCLEOTIDE SEQUENCE [LARGE SCALE GENOMIC DNA]</scope>
    <source>
        <strain evidence="3">IAI39 / ExPEC</strain>
    </source>
</reference>
<proteinExistence type="predicted"/>
<name>A0A0H3MK20_ECO7I</name>
<dbReference type="KEGG" id="ect:ECIAI39_3066"/>
<dbReference type="HOGENOM" id="CLU_121364_0_0_6"/>